<dbReference type="InterPro" id="IPR014001">
    <property type="entry name" value="Helicase_ATP-bd"/>
</dbReference>
<dbReference type="Pfam" id="PF00271">
    <property type="entry name" value="Helicase_C"/>
    <property type="match status" value="1"/>
</dbReference>
<keyword evidence="3 7" id="KW-0863">Zinc-finger</keyword>
<reference evidence="11" key="2">
    <citation type="journal article" name="BMC Genomics">
        <title>New genome assemblies reveal patterns of domestication and adaptation across Brettanomyces (Dekkera) species.</title>
        <authorList>
            <person name="Roach M.J."/>
            <person name="Borneman A.R."/>
        </authorList>
    </citation>
    <scope>NUCLEOTIDE SEQUENCE</scope>
    <source>
        <strain evidence="11">UCD 2041</strain>
    </source>
</reference>
<dbReference type="SMART" id="SM00487">
    <property type="entry name" value="DEXDc"/>
    <property type="match status" value="1"/>
</dbReference>
<feature type="domain" description="RING-type" evidence="9">
    <location>
        <begin position="1278"/>
        <end position="1316"/>
    </location>
</feature>
<sequence length="1642" mass="188389">MAEPLNSKITKYQVDSAALTRYLGQLCVKEHKRRVIRHKDRDPNDFIGLTSQIINVSSSEISCINSESVFGPFMTDSVLNMSNIDIICKYKLREDQIEIWTPPIKQGSKLKSLKMFVIPIKSESMPFLVAQSKFFKSRLRKKESLWTEKPYIRHLNISITPNSYTLNFTIYSSIRVKQSLDAFNSVDFIKSFNELASFIITPELTKYEKSGYDKENEDWQIKEHPNEANFYAQITRNTQSIAFHSETQSQTIPGLSKHLLGFQMETLQWLLGHEGMEILPTAQNFADGSDSRSFVVKQIVDHILPHLVDDEALSEALDKYCFGFSRVRLSSNPDKYYWCNMFTANISTRDYAISTIRNAFGSGLRAKALLSEEMGLGKTVEMLSLVLMNPRKDYAPFDTKKLDAFTGDRYLSECKTTLIICPQTIIGQWLSEIREATHLSVMIYEGISDYEKQAQKANTLVNPTNIARELSHYDIILVSYHTVSRELHRAVFKPTRRPKRRCTKRLKFFDPNVTYDYSGKIVMKNHDESQHSDNNSKVVGNGRSDGYIGETDDYERIDYSSPLMLLEFWRVVLDEVQMTASINTNAAKFARIIPRVHSWGVSGTLIKNGLDDLYSLLCFLRYHPIDRFTITSSESPWKLLTDVAPYYQFSRLFKSICLRHTKKMVSDQIRLPKQSRILLRAPFTSIERDNYDFLLDQFLAQVGLDANGDPTVEDYDPERSYGTMQRWLRELRRICCHAQLGKQISSNKHANGNDDHEKLVIGTIGDVLSDLIKRSSTDLSSNQRAYYSLELRKGKIFEFMRLPDSSQSLFESLVIELEKRINDVKNEPVIEKMANVSKLRPWLELLHQAYFLLASSHFQHYRPMKPLPDNFDELVEIESQESGEEKIKIDSALFSADEKKHFDLENTYYNKADKLLLQILEDPLKKVSLCITRMVEKFGCIARYKIPLSTLPSPLIKSLKSILDEKMLMKSIQACRVTDLTLIAFQSNFGFNTRTSLFFNRAKKCLEELNVQSHVINAWITKLSVVLKQPVANYADTTKDATGEEYGQTLVNQELANTYLESLQNMLEDREHSIISVESINKYKKGRIFNVSEVTDLNRTVNTELHNKLEKIRKDYMPDGCFNTNYTLKHLWLEVTDIEIGMNSLESNGSEELRSMISTTKGMLKTELDLQKKDIKNLRSRIFEILDDSFNSKVAYFKALQIKSDTLQKYIPVKQVFSDATPYQKAVEDMNSVDRQLQILQGKIRKGTVRLRYLRTLLPAQKGSSESDDNRVGEERVCVICRSEILVGILTSCGHQYCRDCLHIWMKNKPTCPVCKRILHKSDLYVFTRTQKKLSGGLIQGSESDHNSNKKSGSKSELPAGDPDDEEVNKLSNTRLMEKDLFKVYKSLDDDMLRKIVSIPLVESFGSKVDMIVRQALFLRNQEGGVQILVFSQWPQFLHILGQSLKQNGVRYISSADTGHKRRRRVREERGFVNRHQILKFTGEEGSEIEEFKRNPDITCFLLNAKAQAAGLTLTNASHVFLCEPLVNLSLELQAISRVHRIGQTKPTTVWNFVIEDTVEESIAYMSTKRRIELSKERAAIPDVSNDKFVDEDALDVTELSKNSDKLVDKDGEVIADNDLWASFFANRSVRVVDSVVGMHAK</sequence>
<dbReference type="GO" id="GO:0005634">
    <property type="term" value="C:nucleus"/>
    <property type="evidence" value="ECO:0007669"/>
    <property type="project" value="TreeGrafter"/>
</dbReference>
<reference evidence="11" key="1">
    <citation type="submission" date="2020-10" db="EMBL/GenBank/DDBJ databases">
        <authorList>
            <person name="Palmer J.M."/>
        </authorList>
    </citation>
    <scope>NUCLEOTIDE SEQUENCE</scope>
    <source>
        <strain evidence="11">UCD 2041</strain>
    </source>
</reference>
<evidence type="ECO:0000256" key="1">
    <source>
        <dbReference type="ARBA" id="ARBA00022723"/>
    </source>
</evidence>
<name>A0A871RK58_DEKBR</name>
<dbReference type="KEGG" id="bbrx:BRETT_002884"/>
<dbReference type="EMBL" id="CP063137">
    <property type="protein sequence ID" value="QOU22701.1"/>
    <property type="molecule type" value="Genomic_DNA"/>
</dbReference>
<dbReference type="Gene3D" id="3.40.50.10810">
    <property type="entry name" value="Tandem AAA-ATPase domain"/>
    <property type="match status" value="2"/>
</dbReference>
<feature type="region of interest" description="Disordered" evidence="8">
    <location>
        <begin position="1337"/>
        <end position="1369"/>
    </location>
</feature>
<dbReference type="GO" id="GO:0016787">
    <property type="term" value="F:hydrolase activity"/>
    <property type="evidence" value="ECO:0007669"/>
    <property type="project" value="UniProtKB-KW"/>
</dbReference>
<dbReference type="InterPro" id="IPR027417">
    <property type="entry name" value="P-loop_NTPase"/>
</dbReference>
<dbReference type="InterPro" id="IPR038718">
    <property type="entry name" value="SNF2-like_sf"/>
</dbReference>
<dbReference type="SUPFAM" id="SSF52540">
    <property type="entry name" value="P-loop containing nucleoside triphosphate hydrolases"/>
    <property type="match status" value="2"/>
</dbReference>
<dbReference type="GO" id="GO:0000209">
    <property type="term" value="P:protein polyubiquitination"/>
    <property type="evidence" value="ECO:0007669"/>
    <property type="project" value="TreeGrafter"/>
</dbReference>
<proteinExistence type="predicted"/>
<evidence type="ECO:0000256" key="6">
    <source>
        <dbReference type="ARBA" id="ARBA00022840"/>
    </source>
</evidence>
<dbReference type="CDD" id="cd18793">
    <property type="entry name" value="SF2_C_SNF"/>
    <property type="match status" value="1"/>
</dbReference>
<keyword evidence="2" id="KW-0547">Nucleotide-binding</keyword>
<dbReference type="InterPro" id="IPR049730">
    <property type="entry name" value="SNF2/RAD54-like_C"/>
</dbReference>
<dbReference type="InterPro" id="IPR017907">
    <property type="entry name" value="Znf_RING_CS"/>
</dbReference>
<evidence type="ECO:0000313" key="12">
    <source>
        <dbReference type="Proteomes" id="UP000663131"/>
    </source>
</evidence>
<evidence type="ECO:0000256" key="8">
    <source>
        <dbReference type="SAM" id="MobiDB-lite"/>
    </source>
</evidence>
<evidence type="ECO:0008006" key="13">
    <source>
        <dbReference type="Google" id="ProtNLM"/>
    </source>
</evidence>
<evidence type="ECO:0000313" key="11">
    <source>
        <dbReference type="EMBL" id="QOU22701.1"/>
    </source>
</evidence>
<accession>A0A871RK58</accession>
<evidence type="ECO:0000259" key="10">
    <source>
        <dbReference type="PROSITE" id="PS51194"/>
    </source>
</evidence>
<evidence type="ECO:0000256" key="2">
    <source>
        <dbReference type="ARBA" id="ARBA00022741"/>
    </source>
</evidence>
<keyword evidence="1" id="KW-0479">Metal-binding</keyword>
<protein>
    <recommendedName>
        <fullName evidence="13">RING-type domain-containing protein</fullName>
    </recommendedName>
</protein>
<dbReference type="InterPro" id="IPR001841">
    <property type="entry name" value="Znf_RING"/>
</dbReference>
<evidence type="ECO:0000256" key="5">
    <source>
        <dbReference type="ARBA" id="ARBA00022833"/>
    </source>
</evidence>
<dbReference type="PROSITE" id="PS00518">
    <property type="entry name" value="ZF_RING_1"/>
    <property type="match status" value="1"/>
</dbReference>
<dbReference type="InterPro" id="IPR052583">
    <property type="entry name" value="ATP-helicase/E3_Ub-Ligase"/>
</dbReference>
<keyword evidence="5" id="KW-0862">Zinc</keyword>
<dbReference type="InterPro" id="IPR059033">
    <property type="entry name" value="C144_05_dom"/>
</dbReference>
<dbReference type="SMART" id="SM00184">
    <property type="entry name" value="RING"/>
    <property type="match status" value="1"/>
</dbReference>
<dbReference type="RefSeq" id="XP_041139194.1">
    <property type="nucleotide sequence ID" value="XM_041281403.1"/>
</dbReference>
<dbReference type="GO" id="GO:0008270">
    <property type="term" value="F:zinc ion binding"/>
    <property type="evidence" value="ECO:0007669"/>
    <property type="project" value="UniProtKB-KW"/>
</dbReference>
<evidence type="ECO:0000256" key="7">
    <source>
        <dbReference type="PROSITE-ProRule" id="PRU00175"/>
    </source>
</evidence>
<dbReference type="GO" id="GO:0006974">
    <property type="term" value="P:DNA damage response"/>
    <property type="evidence" value="ECO:0007669"/>
    <property type="project" value="TreeGrafter"/>
</dbReference>
<evidence type="ECO:0000259" key="9">
    <source>
        <dbReference type="PROSITE" id="PS50089"/>
    </source>
</evidence>
<evidence type="ECO:0000256" key="3">
    <source>
        <dbReference type="ARBA" id="ARBA00022771"/>
    </source>
</evidence>
<feature type="domain" description="Helicase C-terminal" evidence="10">
    <location>
        <begin position="1411"/>
        <end position="1601"/>
    </location>
</feature>
<evidence type="ECO:0000256" key="4">
    <source>
        <dbReference type="ARBA" id="ARBA00022801"/>
    </source>
</evidence>
<dbReference type="GO" id="GO:0061630">
    <property type="term" value="F:ubiquitin protein ligase activity"/>
    <property type="evidence" value="ECO:0007669"/>
    <property type="project" value="TreeGrafter"/>
</dbReference>
<dbReference type="Pfam" id="PF00176">
    <property type="entry name" value="SNF2-rel_dom"/>
    <property type="match status" value="1"/>
</dbReference>
<dbReference type="Pfam" id="PF13639">
    <property type="entry name" value="zf-RING_2"/>
    <property type="match status" value="1"/>
</dbReference>
<dbReference type="SUPFAM" id="SSF57850">
    <property type="entry name" value="RING/U-box"/>
    <property type="match status" value="1"/>
</dbReference>
<dbReference type="InterPro" id="IPR013083">
    <property type="entry name" value="Znf_RING/FYVE/PHD"/>
</dbReference>
<dbReference type="Gene3D" id="3.40.50.300">
    <property type="entry name" value="P-loop containing nucleotide triphosphate hydrolases"/>
    <property type="match status" value="1"/>
</dbReference>
<dbReference type="Pfam" id="PF26021">
    <property type="entry name" value="Ferritin_C144_05"/>
    <property type="match status" value="1"/>
</dbReference>
<dbReference type="PANTHER" id="PTHR45865">
    <property type="entry name" value="E3 UBIQUITIN-PROTEIN LIGASE SHPRH FAMILY MEMBER"/>
    <property type="match status" value="1"/>
</dbReference>
<dbReference type="PROSITE" id="PS50089">
    <property type="entry name" value="ZF_RING_2"/>
    <property type="match status" value="1"/>
</dbReference>
<dbReference type="PROSITE" id="PS51194">
    <property type="entry name" value="HELICASE_CTER"/>
    <property type="match status" value="1"/>
</dbReference>
<dbReference type="OrthoDB" id="5330228at2759"/>
<keyword evidence="4" id="KW-0378">Hydrolase</keyword>
<organism evidence="11 12">
    <name type="scientific">Dekkera bruxellensis</name>
    <name type="common">Brettanomyces custersii</name>
    <dbReference type="NCBI Taxonomy" id="5007"/>
    <lineage>
        <taxon>Eukaryota</taxon>
        <taxon>Fungi</taxon>
        <taxon>Dikarya</taxon>
        <taxon>Ascomycota</taxon>
        <taxon>Saccharomycotina</taxon>
        <taxon>Pichiomycetes</taxon>
        <taxon>Pichiales</taxon>
        <taxon>Pichiaceae</taxon>
        <taxon>Brettanomyces</taxon>
    </lineage>
</organism>
<dbReference type="Gene3D" id="3.30.40.10">
    <property type="entry name" value="Zinc/RING finger domain, C3HC4 (zinc finger)"/>
    <property type="match status" value="1"/>
</dbReference>
<dbReference type="PANTHER" id="PTHR45865:SF1">
    <property type="entry name" value="E3 UBIQUITIN-PROTEIN LIGASE SHPRH"/>
    <property type="match status" value="1"/>
</dbReference>
<dbReference type="GeneID" id="64574808"/>
<dbReference type="InterPro" id="IPR000330">
    <property type="entry name" value="SNF2_N"/>
</dbReference>
<gene>
    <name evidence="11" type="ORF">BRETT_002884</name>
</gene>
<dbReference type="GO" id="GO:0005524">
    <property type="term" value="F:ATP binding"/>
    <property type="evidence" value="ECO:0007669"/>
    <property type="project" value="InterPro"/>
</dbReference>
<dbReference type="InterPro" id="IPR001650">
    <property type="entry name" value="Helicase_C-like"/>
</dbReference>
<dbReference type="Proteomes" id="UP000663131">
    <property type="component" value="Chromosome 9"/>
</dbReference>
<keyword evidence="6" id="KW-0067">ATP-binding</keyword>